<dbReference type="RefSeq" id="WP_150187507.1">
    <property type="nucleotide sequence ID" value="NZ_CP029191.1"/>
</dbReference>
<protein>
    <submittedName>
        <fullName evidence="2">Uncharacterized protein</fullName>
    </submittedName>
</protein>
<gene>
    <name evidence="2" type="ORF">DEJ49_33180</name>
</gene>
<feature type="region of interest" description="Disordered" evidence="1">
    <location>
        <begin position="139"/>
        <end position="252"/>
    </location>
</feature>
<name>A0A5P2CQM0_STRVZ</name>
<dbReference type="Proteomes" id="UP000324015">
    <property type="component" value="Chromosome"/>
</dbReference>
<sequence>MTTPNPFQQPGKSGEFFSPKHHPEWLDRLFIFYPDSSTMRTFKEEEGPKEFVTADVAIVDLADPQTGQPVELKGVSIGGVSLVPALNRDRIGTKVLARLRRGAPKGGNDGAFYLDAESLTPQDIATATAYDASRTAQQFNRPTVQQTPAAAPPQQYGQQPAQAPYGGAPAPQQAQPQYASQQLPYDPWQGTQAAAPAGPPQGQWGQPPAGQGQAPAAAPQGASAPGAAPQWGNPAASPQAAPAPTPPASASAVDPALTGFLQSKQVPTAGMGQGQMLMIARLYEDCPPQFLQ</sequence>
<evidence type="ECO:0000313" key="3">
    <source>
        <dbReference type="Proteomes" id="UP000324015"/>
    </source>
</evidence>
<reference evidence="2 3" key="1">
    <citation type="submission" date="2018-05" db="EMBL/GenBank/DDBJ databases">
        <title>Streptomyces venezuelae.</title>
        <authorList>
            <person name="Kim W."/>
            <person name="Lee N."/>
            <person name="Cho B.-K."/>
        </authorList>
    </citation>
    <scope>NUCLEOTIDE SEQUENCE [LARGE SCALE GENOMIC DNA]</scope>
    <source>
        <strain evidence="2 3">ATCC 14585</strain>
    </source>
</reference>
<organism evidence="2 3">
    <name type="scientific">Streptomyces venezuelae</name>
    <dbReference type="NCBI Taxonomy" id="54571"/>
    <lineage>
        <taxon>Bacteria</taxon>
        <taxon>Bacillati</taxon>
        <taxon>Actinomycetota</taxon>
        <taxon>Actinomycetes</taxon>
        <taxon>Kitasatosporales</taxon>
        <taxon>Streptomycetaceae</taxon>
        <taxon>Streptomyces</taxon>
    </lineage>
</organism>
<evidence type="ECO:0000256" key="1">
    <source>
        <dbReference type="SAM" id="MobiDB-lite"/>
    </source>
</evidence>
<dbReference type="AlphaFoldDB" id="A0A5P2CQM0"/>
<evidence type="ECO:0000313" key="2">
    <source>
        <dbReference type="EMBL" id="QES45196.1"/>
    </source>
</evidence>
<feature type="compositionally biased region" description="Low complexity" evidence="1">
    <location>
        <begin position="145"/>
        <end position="240"/>
    </location>
</feature>
<dbReference type="EMBL" id="CP029191">
    <property type="protein sequence ID" value="QES45196.1"/>
    <property type="molecule type" value="Genomic_DNA"/>
</dbReference>
<proteinExistence type="predicted"/>
<accession>A0A5P2CQM0</accession>